<proteinExistence type="predicted"/>
<gene>
    <name evidence="1" type="ORF">V6N11_025723</name>
</gene>
<reference evidence="1 2" key="1">
    <citation type="journal article" date="2024" name="G3 (Bethesda)">
        <title>Genome assembly of Hibiscus sabdariffa L. provides insights into metabolisms of medicinal natural products.</title>
        <authorList>
            <person name="Kim T."/>
        </authorList>
    </citation>
    <scope>NUCLEOTIDE SEQUENCE [LARGE SCALE GENOMIC DNA]</scope>
    <source>
        <strain evidence="1">TK-2024</strain>
        <tissue evidence="1">Old leaves</tissue>
    </source>
</reference>
<evidence type="ECO:0000313" key="2">
    <source>
        <dbReference type="Proteomes" id="UP001396334"/>
    </source>
</evidence>
<evidence type="ECO:0008006" key="3">
    <source>
        <dbReference type="Google" id="ProtNLM"/>
    </source>
</evidence>
<dbReference type="EMBL" id="JBBPBN010000011">
    <property type="protein sequence ID" value="KAK9028567.1"/>
    <property type="molecule type" value="Genomic_DNA"/>
</dbReference>
<protein>
    <recommendedName>
        <fullName evidence="3">Reverse transcriptase</fullName>
    </recommendedName>
</protein>
<evidence type="ECO:0000313" key="1">
    <source>
        <dbReference type="EMBL" id="KAK9028567.1"/>
    </source>
</evidence>
<organism evidence="1 2">
    <name type="scientific">Hibiscus sabdariffa</name>
    <name type="common">roselle</name>
    <dbReference type="NCBI Taxonomy" id="183260"/>
    <lineage>
        <taxon>Eukaryota</taxon>
        <taxon>Viridiplantae</taxon>
        <taxon>Streptophyta</taxon>
        <taxon>Embryophyta</taxon>
        <taxon>Tracheophyta</taxon>
        <taxon>Spermatophyta</taxon>
        <taxon>Magnoliopsida</taxon>
        <taxon>eudicotyledons</taxon>
        <taxon>Gunneridae</taxon>
        <taxon>Pentapetalae</taxon>
        <taxon>rosids</taxon>
        <taxon>malvids</taxon>
        <taxon>Malvales</taxon>
        <taxon>Malvaceae</taxon>
        <taxon>Malvoideae</taxon>
        <taxon>Hibiscus</taxon>
    </lineage>
</organism>
<accession>A0ABR2SUE7</accession>
<name>A0ABR2SUE7_9ROSI</name>
<sequence>MKAYDRVEWSFLCDAMLRIGFAPAWVAIIMRCISTVTYQVRINGALSEMIVPMRDKIKGLSEAFGQVKMVHMSPISFMPMIAFYFSRILSVKCSVSGKL</sequence>
<dbReference type="Proteomes" id="UP001396334">
    <property type="component" value="Unassembled WGS sequence"/>
</dbReference>
<keyword evidence="2" id="KW-1185">Reference proteome</keyword>
<comment type="caution">
    <text evidence="1">The sequence shown here is derived from an EMBL/GenBank/DDBJ whole genome shotgun (WGS) entry which is preliminary data.</text>
</comment>